<evidence type="ECO:0000313" key="3">
    <source>
        <dbReference type="Proteomes" id="UP000240325"/>
    </source>
</evidence>
<reference evidence="2" key="1">
    <citation type="journal article" date="2017" name="Elife">
        <title>The kinetoplastid-infecting Bodo saltans virus (BsV), a window into the most abundant giant viruses in the sea.</title>
        <authorList>
            <person name="Deeg C.M."/>
            <person name="Chow C.-E.T."/>
            <person name="Suttle C.A."/>
        </authorList>
    </citation>
    <scope>NUCLEOTIDE SEQUENCE</scope>
    <source>
        <strain evidence="2">NG1</strain>
    </source>
</reference>
<proteinExistence type="predicted"/>
<protein>
    <recommendedName>
        <fullName evidence="4">Transmembrane protein</fullName>
    </recommendedName>
</protein>
<keyword evidence="1" id="KW-0472">Membrane</keyword>
<sequence>MGYIDYDNNSSKNTENIENVENIENFDNTDITNTYWFTYSSFTPINIALVILVMILIYNIIIQCFDI</sequence>
<keyword evidence="1" id="KW-0812">Transmembrane</keyword>
<evidence type="ECO:0000313" key="2">
    <source>
        <dbReference type="EMBL" id="ATZ80300.1"/>
    </source>
</evidence>
<accession>A0A2H4UTN2</accession>
<dbReference type="Proteomes" id="UP000240325">
    <property type="component" value="Segment"/>
</dbReference>
<keyword evidence="3" id="KW-1185">Reference proteome</keyword>
<dbReference type="EMBL" id="MF782455">
    <property type="protein sequence ID" value="ATZ80300.1"/>
    <property type="molecule type" value="Genomic_DNA"/>
</dbReference>
<gene>
    <name evidence="2" type="ORF">BMW23_0242</name>
</gene>
<organism evidence="2">
    <name type="scientific">Bodo saltans virus</name>
    <dbReference type="NCBI Taxonomy" id="2024608"/>
    <lineage>
        <taxon>Viruses</taxon>
        <taxon>Varidnaviria</taxon>
        <taxon>Bamfordvirae</taxon>
        <taxon>Nucleocytoviricota</taxon>
        <taxon>Megaviricetes</taxon>
        <taxon>Imitervirales</taxon>
        <taxon>Mimiviridae</taxon>
        <taxon>Klosneuvirinae</taxon>
        <taxon>Theiavirus</taxon>
        <taxon>Theiavirus salishense</taxon>
    </lineage>
</organism>
<name>A0A2H4UTN2_9VIRU</name>
<keyword evidence="1" id="KW-1133">Transmembrane helix</keyword>
<feature type="transmembrane region" description="Helical" evidence="1">
    <location>
        <begin position="45"/>
        <end position="65"/>
    </location>
</feature>
<evidence type="ECO:0008006" key="4">
    <source>
        <dbReference type="Google" id="ProtNLM"/>
    </source>
</evidence>
<evidence type="ECO:0000256" key="1">
    <source>
        <dbReference type="SAM" id="Phobius"/>
    </source>
</evidence>